<gene>
    <name evidence="2" type="ORF">DPMN_117566</name>
</gene>
<reference evidence="2" key="1">
    <citation type="journal article" date="2019" name="bioRxiv">
        <title>The Genome of the Zebra Mussel, Dreissena polymorpha: A Resource for Invasive Species Research.</title>
        <authorList>
            <person name="McCartney M.A."/>
            <person name="Auch B."/>
            <person name="Kono T."/>
            <person name="Mallez S."/>
            <person name="Zhang Y."/>
            <person name="Obille A."/>
            <person name="Becker A."/>
            <person name="Abrahante J.E."/>
            <person name="Garbe J."/>
            <person name="Badalamenti J.P."/>
            <person name="Herman A."/>
            <person name="Mangelson H."/>
            <person name="Liachko I."/>
            <person name="Sullivan S."/>
            <person name="Sone E.D."/>
            <person name="Koren S."/>
            <person name="Silverstein K.A.T."/>
            <person name="Beckman K.B."/>
            <person name="Gohl D.M."/>
        </authorList>
    </citation>
    <scope>NUCLEOTIDE SEQUENCE</scope>
    <source>
        <strain evidence="2">Duluth1</strain>
        <tissue evidence="2">Whole animal</tissue>
    </source>
</reference>
<evidence type="ECO:0000256" key="1">
    <source>
        <dbReference type="SAM" id="MobiDB-lite"/>
    </source>
</evidence>
<evidence type="ECO:0000313" key="3">
    <source>
        <dbReference type="Proteomes" id="UP000828390"/>
    </source>
</evidence>
<dbReference type="AlphaFoldDB" id="A0A9D4GIH2"/>
<sequence length="121" mass="13883">MGLSRFARQLRVLGKETGSAKIDSSQLKGNDRDTTTEYQAESFETRNNNNRTLQCQTSQWMRQVSYWSKPSIKFATNGTTVESWNARAGALPPGHQRTSLCQVSKIRRNINRRMTQDMVLR</sequence>
<dbReference type="Proteomes" id="UP000828390">
    <property type="component" value="Unassembled WGS sequence"/>
</dbReference>
<name>A0A9D4GIH2_DREPO</name>
<proteinExistence type="predicted"/>
<feature type="region of interest" description="Disordered" evidence="1">
    <location>
        <begin position="17"/>
        <end position="46"/>
    </location>
</feature>
<reference evidence="2" key="2">
    <citation type="submission" date="2020-11" db="EMBL/GenBank/DDBJ databases">
        <authorList>
            <person name="McCartney M.A."/>
            <person name="Auch B."/>
            <person name="Kono T."/>
            <person name="Mallez S."/>
            <person name="Becker A."/>
            <person name="Gohl D.M."/>
            <person name="Silverstein K.A.T."/>
            <person name="Koren S."/>
            <person name="Bechman K.B."/>
            <person name="Herman A."/>
            <person name="Abrahante J.E."/>
            <person name="Garbe J."/>
        </authorList>
    </citation>
    <scope>NUCLEOTIDE SEQUENCE</scope>
    <source>
        <strain evidence="2">Duluth1</strain>
        <tissue evidence="2">Whole animal</tissue>
    </source>
</reference>
<protein>
    <submittedName>
        <fullName evidence="2">Uncharacterized protein</fullName>
    </submittedName>
</protein>
<keyword evidence="3" id="KW-1185">Reference proteome</keyword>
<dbReference type="EMBL" id="JAIWYP010000005">
    <property type="protein sequence ID" value="KAH3816059.1"/>
    <property type="molecule type" value="Genomic_DNA"/>
</dbReference>
<comment type="caution">
    <text evidence="2">The sequence shown here is derived from an EMBL/GenBank/DDBJ whole genome shotgun (WGS) entry which is preliminary data.</text>
</comment>
<evidence type="ECO:0000313" key="2">
    <source>
        <dbReference type="EMBL" id="KAH3816059.1"/>
    </source>
</evidence>
<accession>A0A9D4GIH2</accession>
<organism evidence="2 3">
    <name type="scientific">Dreissena polymorpha</name>
    <name type="common">Zebra mussel</name>
    <name type="synonym">Mytilus polymorpha</name>
    <dbReference type="NCBI Taxonomy" id="45954"/>
    <lineage>
        <taxon>Eukaryota</taxon>
        <taxon>Metazoa</taxon>
        <taxon>Spiralia</taxon>
        <taxon>Lophotrochozoa</taxon>
        <taxon>Mollusca</taxon>
        <taxon>Bivalvia</taxon>
        <taxon>Autobranchia</taxon>
        <taxon>Heteroconchia</taxon>
        <taxon>Euheterodonta</taxon>
        <taxon>Imparidentia</taxon>
        <taxon>Neoheterodontei</taxon>
        <taxon>Myida</taxon>
        <taxon>Dreissenoidea</taxon>
        <taxon>Dreissenidae</taxon>
        <taxon>Dreissena</taxon>
    </lineage>
</organism>